<dbReference type="Proteomes" id="UP000799755">
    <property type="component" value="Unassembled WGS sequence"/>
</dbReference>
<sequence>MTLSKETQEEITNRVNGHSKANNTNTATPYPSPPNSPPQSEPSCSKSRGETEDKRRPSGTTTSLPVTPPTSLNQHPPKSTLKDQKPVENRKRLDASALKRDLGLRAGKCGGLTRADAPCKSSVRSRNKDQIDSQIDSMTTLTQSSPELDTELDKLVMLVHCHWHNCNNPKWTRIKDWKAKFPIGDGKPVESVEKRIKRALGQVSAKCAGTTAQREPCQRRIGGQKVQNCTKTIDEILQPEVYLDDTYLEALLKVLQANMYCHLHVGNRPPEKVASWKSDILEIRKQADVELVQSIESDTTEGVESQTRDPISKDPRSLSTKTSNDPTSRNRSFQTRGNSRSLSSDFTRDPATFWPAAYDTTPFEIVSRIDKLADYKSSYKLVQNIMKRPLDDVDQKDGYVYMYEVEGNKGFVKIGYTGRSIEIRHEEWTFDCNRKTKPLYPIKPNSVMLVPHARRIEALCHAELNHHNIEMYCRGCLKNHLEWFKISPEEAISVIEKWTKWMKTRPYQPTQLRSGEKWSLTETERHRSLNIDQFMKEISVYEGNFTSH</sequence>
<reference evidence="1" key="1">
    <citation type="journal article" date="2020" name="Stud. Mycol.">
        <title>101 Dothideomycetes genomes: a test case for predicting lifestyles and emergence of pathogens.</title>
        <authorList>
            <person name="Haridas S."/>
            <person name="Albert R."/>
            <person name="Binder M."/>
            <person name="Bloem J."/>
            <person name="Labutti K."/>
            <person name="Salamov A."/>
            <person name="Andreopoulos B."/>
            <person name="Baker S."/>
            <person name="Barry K."/>
            <person name="Bills G."/>
            <person name="Bluhm B."/>
            <person name="Cannon C."/>
            <person name="Castanera R."/>
            <person name="Culley D."/>
            <person name="Daum C."/>
            <person name="Ezra D."/>
            <person name="Gonzalez J."/>
            <person name="Henrissat B."/>
            <person name="Kuo A."/>
            <person name="Liang C."/>
            <person name="Lipzen A."/>
            <person name="Lutzoni F."/>
            <person name="Magnuson J."/>
            <person name="Mondo S."/>
            <person name="Nolan M."/>
            <person name="Ohm R."/>
            <person name="Pangilinan J."/>
            <person name="Park H.-J."/>
            <person name="Ramirez L."/>
            <person name="Alfaro M."/>
            <person name="Sun H."/>
            <person name="Tritt A."/>
            <person name="Yoshinaga Y."/>
            <person name="Zwiers L.-H."/>
            <person name="Turgeon B."/>
            <person name="Goodwin S."/>
            <person name="Spatafora J."/>
            <person name="Crous P."/>
            <person name="Grigoriev I."/>
        </authorList>
    </citation>
    <scope>NUCLEOTIDE SEQUENCE</scope>
    <source>
        <strain evidence="1">ATCC 200398</strain>
    </source>
</reference>
<evidence type="ECO:0000313" key="2">
    <source>
        <dbReference type="Proteomes" id="UP000799755"/>
    </source>
</evidence>
<protein>
    <submittedName>
        <fullName evidence="1">DUF1766-domain-containing protein</fullName>
    </submittedName>
</protein>
<gene>
    <name evidence="1" type="ORF">BDR25DRAFT_305056</name>
</gene>
<dbReference type="EMBL" id="MU003516">
    <property type="protein sequence ID" value="KAF2468404.1"/>
    <property type="molecule type" value="Genomic_DNA"/>
</dbReference>
<name>A0ACB6QN06_9PLEO</name>
<proteinExistence type="predicted"/>
<keyword evidence="2" id="KW-1185">Reference proteome</keyword>
<accession>A0ACB6QN06</accession>
<evidence type="ECO:0000313" key="1">
    <source>
        <dbReference type="EMBL" id="KAF2468404.1"/>
    </source>
</evidence>
<organism evidence="1 2">
    <name type="scientific">Lindgomyces ingoldianus</name>
    <dbReference type="NCBI Taxonomy" id="673940"/>
    <lineage>
        <taxon>Eukaryota</taxon>
        <taxon>Fungi</taxon>
        <taxon>Dikarya</taxon>
        <taxon>Ascomycota</taxon>
        <taxon>Pezizomycotina</taxon>
        <taxon>Dothideomycetes</taxon>
        <taxon>Pleosporomycetidae</taxon>
        <taxon>Pleosporales</taxon>
        <taxon>Lindgomycetaceae</taxon>
        <taxon>Lindgomyces</taxon>
    </lineage>
</organism>
<comment type="caution">
    <text evidence="1">The sequence shown here is derived from an EMBL/GenBank/DDBJ whole genome shotgun (WGS) entry which is preliminary data.</text>
</comment>